<dbReference type="EMBL" id="DTHB01000043">
    <property type="protein sequence ID" value="HGB14770.1"/>
    <property type="molecule type" value="Genomic_DNA"/>
</dbReference>
<dbReference type="GO" id="GO:0006427">
    <property type="term" value="P:histidyl-tRNA aminoacylation"/>
    <property type="evidence" value="ECO:0007669"/>
    <property type="project" value="UniProtKB-UniRule"/>
</dbReference>
<dbReference type="InterPro" id="IPR033656">
    <property type="entry name" value="HisRS_anticodon"/>
</dbReference>
<dbReference type="GO" id="GO:0005524">
    <property type="term" value="F:ATP binding"/>
    <property type="evidence" value="ECO:0007669"/>
    <property type="project" value="UniProtKB-UniRule"/>
</dbReference>
<keyword evidence="7 9" id="KW-0030">Aminoacyl-tRNA synthetase</keyword>
<comment type="caution">
    <text evidence="12">The sequence shown here is derived from an EMBL/GenBank/DDBJ whole genome shotgun (WGS) entry which is preliminary data.</text>
</comment>
<evidence type="ECO:0000256" key="5">
    <source>
        <dbReference type="ARBA" id="ARBA00022840"/>
    </source>
</evidence>
<comment type="catalytic activity">
    <reaction evidence="8 9">
        <text>tRNA(His) + L-histidine + ATP = L-histidyl-tRNA(His) + AMP + diphosphate + H(+)</text>
        <dbReference type="Rhea" id="RHEA:17313"/>
        <dbReference type="Rhea" id="RHEA-COMP:9665"/>
        <dbReference type="Rhea" id="RHEA-COMP:9689"/>
        <dbReference type="ChEBI" id="CHEBI:15378"/>
        <dbReference type="ChEBI" id="CHEBI:30616"/>
        <dbReference type="ChEBI" id="CHEBI:33019"/>
        <dbReference type="ChEBI" id="CHEBI:57595"/>
        <dbReference type="ChEBI" id="CHEBI:78442"/>
        <dbReference type="ChEBI" id="CHEBI:78527"/>
        <dbReference type="ChEBI" id="CHEBI:456215"/>
        <dbReference type="EC" id="6.1.1.21"/>
    </reaction>
</comment>
<feature type="binding site" evidence="10">
    <location>
        <position position="257"/>
    </location>
    <ligand>
        <name>L-histidine</name>
        <dbReference type="ChEBI" id="CHEBI:57595"/>
    </ligand>
</feature>
<dbReference type="PROSITE" id="PS50862">
    <property type="entry name" value="AA_TRNA_LIGASE_II"/>
    <property type="match status" value="1"/>
</dbReference>
<dbReference type="SUPFAM" id="SSF55681">
    <property type="entry name" value="Class II aaRS and biotin synthetases"/>
    <property type="match status" value="1"/>
</dbReference>
<dbReference type="GO" id="GO:0004821">
    <property type="term" value="F:histidine-tRNA ligase activity"/>
    <property type="evidence" value="ECO:0007669"/>
    <property type="project" value="UniProtKB-UniRule"/>
</dbReference>
<keyword evidence="9" id="KW-0963">Cytoplasm</keyword>
<dbReference type="InterPro" id="IPR015807">
    <property type="entry name" value="His-tRNA-ligase"/>
</dbReference>
<evidence type="ECO:0000256" key="3">
    <source>
        <dbReference type="ARBA" id="ARBA00022598"/>
    </source>
</evidence>
<feature type="binding site" evidence="10">
    <location>
        <begin position="261"/>
        <end position="262"/>
    </location>
    <ligand>
        <name>L-histidine</name>
        <dbReference type="ChEBI" id="CHEBI:57595"/>
    </ligand>
</feature>
<comment type="subcellular location">
    <subcellularLocation>
        <location evidence="9">Cytoplasm</location>
    </subcellularLocation>
</comment>
<feature type="binding site" evidence="10">
    <location>
        <position position="131"/>
    </location>
    <ligand>
        <name>L-histidine</name>
        <dbReference type="ChEBI" id="CHEBI:57595"/>
    </ligand>
</feature>
<comment type="subunit">
    <text evidence="2 9">Homodimer.</text>
</comment>
<dbReference type="InterPro" id="IPR004516">
    <property type="entry name" value="HisRS/HisZ"/>
</dbReference>
<accession>A0A7C3WHV8</accession>
<evidence type="ECO:0000256" key="10">
    <source>
        <dbReference type="PIRSR" id="PIRSR001549-1"/>
    </source>
</evidence>
<gene>
    <name evidence="9" type="primary">hisS</name>
    <name evidence="12" type="ORF">ENV62_06000</name>
</gene>
<dbReference type="InterPro" id="IPR036621">
    <property type="entry name" value="Anticodon-bd_dom_sf"/>
</dbReference>
<name>A0A7C3WHV8_9BACT</name>
<dbReference type="InterPro" id="IPR004154">
    <property type="entry name" value="Anticodon-bd"/>
</dbReference>
<evidence type="ECO:0000256" key="2">
    <source>
        <dbReference type="ARBA" id="ARBA00011738"/>
    </source>
</evidence>
<dbReference type="GO" id="GO:0005737">
    <property type="term" value="C:cytoplasm"/>
    <property type="evidence" value="ECO:0007669"/>
    <property type="project" value="UniProtKB-SubCell"/>
</dbReference>
<sequence>MVAIRAVRGMKDILPPEPDRWQWVEGQAREVFALYGYREMRLPLLERTELFARAIGADTDIVAKEMYTFIDRHGDSVTLRPEATAQVVRAFLENHLEKGAGVKKYFLIGPMFRYERPQKGRYRQFHQINCEALGSDAPELDAEVILMLWDLLNRLNLRNLRLLINSLGCPNCQADFKGQLKIFLFSREGWCADCRRRREVNPLRVLDCKSPHCREILQDAPVLKDSLCEACSQHYSRVLALLNRFGVDFQEQPRLVRGLDYYTRTAFEVIAASLGAQDAVAGGGRYNGLVRELGGPDLPGLGFAIGEDRLLEILPATTGPVGIRRIFLAALGAAAREKGLAILQDLRSAGVAGEMDFEDRSLKAQMSLADRLEVGWAIILGERELAAGQAVVRDMSTGSQESVPLEELRSKIIDLVSAKEGNRGSGGFNGGA</sequence>
<evidence type="ECO:0000256" key="6">
    <source>
        <dbReference type="ARBA" id="ARBA00022917"/>
    </source>
</evidence>
<dbReference type="InterPro" id="IPR045864">
    <property type="entry name" value="aa-tRNA-synth_II/BPL/LPL"/>
</dbReference>
<evidence type="ECO:0000259" key="11">
    <source>
        <dbReference type="PROSITE" id="PS50862"/>
    </source>
</evidence>
<evidence type="ECO:0000256" key="8">
    <source>
        <dbReference type="ARBA" id="ARBA00047639"/>
    </source>
</evidence>
<dbReference type="InterPro" id="IPR006195">
    <property type="entry name" value="aa-tRNA-synth_II"/>
</dbReference>
<dbReference type="PANTHER" id="PTHR43707">
    <property type="entry name" value="HISTIDYL-TRNA SYNTHETASE"/>
    <property type="match status" value="1"/>
</dbReference>
<feature type="binding site" evidence="10">
    <location>
        <begin position="82"/>
        <end position="84"/>
    </location>
    <ligand>
        <name>L-histidine</name>
        <dbReference type="ChEBI" id="CHEBI:57595"/>
    </ligand>
</feature>
<keyword evidence="4 9" id="KW-0547">Nucleotide-binding</keyword>
<evidence type="ECO:0000256" key="1">
    <source>
        <dbReference type="ARBA" id="ARBA00008226"/>
    </source>
</evidence>
<dbReference type="PANTHER" id="PTHR43707:SF1">
    <property type="entry name" value="HISTIDINE--TRNA LIGASE, MITOCHONDRIAL-RELATED"/>
    <property type="match status" value="1"/>
</dbReference>
<proteinExistence type="inferred from homology"/>
<dbReference type="CDD" id="cd00859">
    <property type="entry name" value="HisRS_anticodon"/>
    <property type="match status" value="1"/>
</dbReference>
<dbReference type="Pfam" id="PF03129">
    <property type="entry name" value="HGTP_anticodon"/>
    <property type="match status" value="1"/>
</dbReference>
<dbReference type="CDD" id="cd00773">
    <property type="entry name" value="HisRS-like_core"/>
    <property type="match status" value="1"/>
</dbReference>
<dbReference type="AlphaFoldDB" id="A0A7C3WHV8"/>
<dbReference type="Pfam" id="PF13393">
    <property type="entry name" value="tRNA-synt_His"/>
    <property type="match status" value="2"/>
</dbReference>
<dbReference type="InterPro" id="IPR041715">
    <property type="entry name" value="HisRS-like_core"/>
</dbReference>
<reference evidence="12" key="1">
    <citation type="journal article" date="2020" name="mSystems">
        <title>Genome- and Community-Level Interaction Insights into Carbon Utilization and Element Cycling Functions of Hydrothermarchaeota in Hydrothermal Sediment.</title>
        <authorList>
            <person name="Zhou Z."/>
            <person name="Liu Y."/>
            <person name="Xu W."/>
            <person name="Pan J."/>
            <person name="Luo Z.H."/>
            <person name="Li M."/>
        </authorList>
    </citation>
    <scope>NUCLEOTIDE SEQUENCE [LARGE SCALE GENOMIC DNA]</scope>
    <source>
        <strain evidence="12">SpSt-776</strain>
    </source>
</reference>
<evidence type="ECO:0000256" key="9">
    <source>
        <dbReference type="HAMAP-Rule" id="MF_00127"/>
    </source>
</evidence>
<dbReference type="PIRSF" id="PIRSF001549">
    <property type="entry name" value="His-tRNA_synth"/>
    <property type="match status" value="1"/>
</dbReference>
<dbReference type="SUPFAM" id="SSF52954">
    <property type="entry name" value="Class II aaRS ABD-related"/>
    <property type="match status" value="1"/>
</dbReference>
<evidence type="ECO:0000256" key="4">
    <source>
        <dbReference type="ARBA" id="ARBA00022741"/>
    </source>
</evidence>
<dbReference type="HAMAP" id="MF_00127">
    <property type="entry name" value="His_tRNA_synth"/>
    <property type="match status" value="1"/>
</dbReference>
<protein>
    <recommendedName>
        <fullName evidence="9">Histidine--tRNA ligase</fullName>
        <ecNumber evidence="9">6.1.1.21</ecNumber>
    </recommendedName>
    <alternativeName>
        <fullName evidence="9">Histidyl-tRNA synthetase</fullName>
        <shortName evidence="9">HisRS</shortName>
    </alternativeName>
</protein>
<keyword evidence="6 9" id="KW-0648">Protein biosynthesis</keyword>
<dbReference type="NCBIfam" id="TIGR00442">
    <property type="entry name" value="hisS"/>
    <property type="match status" value="1"/>
</dbReference>
<evidence type="ECO:0000313" key="12">
    <source>
        <dbReference type="EMBL" id="HGB14770.1"/>
    </source>
</evidence>
<organism evidence="12">
    <name type="scientific">Desulfobacca acetoxidans</name>
    <dbReference type="NCBI Taxonomy" id="60893"/>
    <lineage>
        <taxon>Bacteria</taxon>
        <taxon>Pseudomonadati</taxon>
        <taxon>Thermodesulfobacteriota</taxon>
        <taxon>Desulfobaccia</taxon>
        <taxon>Desulfobaccales</taxon>
        <taxon>Desulfobaccaceae</taxon>
        <taxon>Desulfobacca</taxon>
    </lineage>
</organism>
<feature type="binding site" evidence="10">
    <location>
        <position position="113"/>
    </location>
    <ligand>
        <name>L-histidine</name>
        <dbReference type="ChEBI" id="CHEBI:57595"/>
    </ligand>
</feature>
<keyword evidence="5 9" id="KW-0067">ATP-binding</keyword>
<evidence type="ECO:0000256" key="7">
    <source>
        <dbReference type="ARBA" id="ARBA00023146"/>
    </source>
</evidence>
<keyword evidence="3 9" id="KW-0436">Ligase</keyword>
<dbReference type="EC" id="6.1.1.21" evidence="9"/>
<dbReference type="Gene3D" id="3.30.930.10">
    <property type="entry name" value="Bira Bifunctional Protein, Domain 2"/>
    <property type="match status" value="1"/>
</dbReference>
<feature type="domain" description="Aminoacyl-transfer RNA synthetases class-II family profile" evidence="11">
    <location>
        <begin position="24"/>
        <end position="314"/>
    </location>
</feature>
<comment type="similarity">
    <text evidence="1 9">Belongs to the class-II aminoacyl-tRNA synthetase family.</text>
</comment>
<feature type="binding site" evidence="10">
    <location>
        <position position="127"/>
    </location>
    <ligand>
        <name>L-histidine</name>
        <dbReference type="ChEBI" id="CHEBI:57595"/>
    </ligand>
</feature>
<dbReference type="Gene3D" id="3.40.50.800">
    <property type="entry name" value="Anticodon-binding domain"/>
    <property type="match status" value="1"/>
</dbReference>